<proteinExistence type="predicted"/>
<accession>A0A8H3KSD5</accession>
<dbReference type="EMBL" id="BLAL01000005">
    <property type="protein sequence ID" value="GES73200.1"/>
    <property type="molecule type" value="Genomic_DNA"/>
</dbReference>
<name>A0A8H3KSD5_9GLOM</name>
<sequence>MAHKKQMGIIGHTDQKEAYENAGAYLPILQKFGDMKPVKDVTLNLKLCRKFRPLTLLRIYEKVLYTISSSDPSNKFEIEHFLNELKII</sequence>
<gene>
    <name evidence="1" type="ORF">RCL2_000074400</name>
</gene>
<comment type="caution">
    <text evidence="1">The sequence shown here is derived from an EMBL/GenBank/DDBJ whole genome shotgun (WGS) entry which is preliminary data.</text>
</comment>
<dbReference type="AlphaFoldDB" id="A0A8H3KSD5"/>
<evidence type="ECO:0000313" key="2">
    <source>
        <dbReference type="Proteomes" id="UP000615446"/>
    </source>
</evidence>
<evidence type="ECO:0000313" key="1">
    <source>
        <dbReference type="EMBL" id="GES73200.1"/>
    </source>
</evidence>
<reference evidence="1" key="1">
    <citation type="submission" date="2019-10" db="EMBL/GenBank/DDBJ databases">
        <title>Conservation and host-specific expression of non-tandemly repeated heterogenous ribosome RNA gene in arbuscular mycorrhizal fungi.</title>
        <authorList>
            <person name="Maeda T."/>
            <person name="Kobayashi Y."/>
            <person name="Nakagawa T."/>
            <person name="Ezawa T."/>
            <person name="Yamaguchi K."/>
            <person name="Bino T."/>
            <person name="Nishimoto Y."/>
            <person name="Shigenobu S."/>
            <person name="Kawaguchi M."/>
        </authorList>
    </citation>
    <scope>NUCLEOTIDE SEQUENCE</scope>
    <source>
        <strain evidence="1">HR1</strain>
    </source>
</reference>
<organism evidence="1 2">
    <name type="scientific">Rhizophagus clarus</name>
    <dbReference type="NCBI Taxonomy" id="94130"/>
    <lineage>
        <taxon>Eukaryota</taxon>
        <taxon>Fungi</taxon>
        <taxon>Fungi incertae sedis</taxon>
        <taxon>Mucoromycota</taxon>
        <taxon>Glomeromycotina</taxon>
        <taxon>Glomeromycetes</taxon>
        <taxon>Glomerales</taxon>
        <taxon>Glomeraceae</taxon>
        <taxon>Rhizophagus</taxon>
    </lineage>
</organism>
<protein>
    <submittedName>
        <fullName evidence="1">Uncharacterized protein</fullName>
    </submittedName>
</protein>
<dbReference type="Proteomes" id="UP000615446">
    <property type="component" value="Unassembled WGS sequence"/>
</dbReference>